<name>A0A2P5DAX3_PARAD</name>
<proteinExistence type="predicted"/>
<feature type="non-terminal residue" evidence="1">
    <location>
        <position position="1"/>
    </location>
</feature>
<accession>A0A2P5DAX3</accession>
<dbReference type="Proteomes" id="UP000237105">
    <property type="component" value="Unassembled WGS sequence"/>
</dbReference>
<reference evidence="2" key="1">
    <citation type="submission" date="2016-06" db="EMBL/GenBank/DDBJ databases">
        <title>Parallel loss of symbiosis genes in relatives of nitrogen-fixing non-legume Parasponia.</title>
        <authorList>
            <person name="Van Velzen R."/>
            <person name="Holmer R."/>
            <person name="Bu F."/>
            <person name="Rutten L."/>
            <person name="Van Zeijl A."/>
            <person name="Liu W."/>
            <person name="Santuari L."/>
            <person name="Cao Q."/>
            <person name="Sharma T."/>
            <person name="Shen D."/>
            <person name="Roswanjaya Y."/>
            <person name="Wardhani T."/>
            <person name="Kalhor M.S."/>
            <person name="Jansen J."/>
            <person name="Van den Hoogen J."/>
            <person name="Gungor B."/>
            <person name="Hartog M."/>
            <person name="Hontelez J."/>
            <person name="Verver J."/>
            <person name="Yang W.-C."/>
            <person name="Schijlen E."/>
            <person name="Repin R."/>
            <person name="Schilthuizen M."/>
            <person name="Schranz E."/>
            <person name="Heidstra R."/>
            <person name="Miyata K."/>
            <person name="Fedorova E."/>
            <person name="Kohlen W."/>
            <person name="Bisseling T."/>
            <person name="Smit S."/>
            <person name="Geurts R."/>
        </authorList>
    </citation>
    <scope>NUCLEOTIDE SEQUENCE [LARGE SCALE GENOMIC DNA]</scope>
    <source>
        <strain evidence="2">cv. WU1-14</strain>
    </source>
</reference>
<dbReference type="AlphaFoldDB" id="A0A2P5DAX3"/>
<evidence type="ECO:0000313" key="1">
    <source>
        <dbReference type="EMBL" id="PON70434.1"/>
    </source>
</evidence>
<protein>
    <submittedName>
        <fullName evidence="1">Uncharacterized protein</fullName>
    </submittedName>
</protein>
<comment type="caution">
    <text evidence="1">The sequence shown here is derived from an EMBL/GenBank/DDBJ whole genome shotgun (WGS) entry which is preliminary data.</text>
</comment>
<sequence length="79" mass="8918">ASRATPCTSPPLAEALPATSAGYRATMTSLGVRKSHDHREVFLRFNHHRSSFRITVSKFRFRSSLSTNPDQYHSSKQLQ</sequence>
<keyword evidence="2" id="KW-1185">Reference proteome</keyword>
<evidence type="ECO:0000313" key="2">
    <source>
        <dbReference type="Proteomes" id="UP000237105"/>
    </source>
</evidence>
<organism evidence="1 2">
    <name type="scientific">Parasponia andersonii</name>
    <name type="common">Sponia andersonii</name>
    <dbReference type="NCBI Taxonomy" id="3476"/>
    <lineage>
        <taxon>Eukaryota</taxon>
        <taxon>Viridiplantae</taxon>
        <taxon>Streptophyta</taxon>
        <taxon>Embryophyta</taxon>
        <taxon>Tracheophyta</taxon>
        <taxon>Spermatophyta</taxon>
        <taxon>Magnoliopsida</taxon>
        <taxon>eudicotyledons</taxon>
        <taxon>Gunneridae</taxon>
        <taxon>Pentapetalae</taxon>
        <taxon>rosids</taxon>
        <taxon>fabids</taxon>
        <taxon>Rosales</taxon>
        <taxon>Cannabaceae</taxon>
        <taxon>Parasponia</taxon>
    </lineage>
</organism>
<dbReference type="EMBL" id="JXTB01000050">
    <property type="protein sequence ID" value="PON70434.1"/>
    <property type="molecule type" value="Genomic_DNA"/>
</dbReference>
<gene>
    <name evidence="1" type="ORF">PanWU01x14_081030</name>
</gene>